<evidence type="ECO:0000313" key="2">
    <source>
        <dbReference type="EMBL" id="GBP55482.1"/>
    </source>
</evidence>
<sequence length="93" mass="10168">MDNFKEVSESSVAFPFLFPPASSLHCSTANLFPILTYVYILFLPRGRLRTVTSCGLRVSMGGDDYLFMLVVLSRATTVTLGWTASNTLNLGIG</sequence>
<gene>
    <name evidence="2" type="ORF">EVAR_40275_1</name>
</gene>
<dbReference type="AlphaFoldDB" id="A0A4C1WXT0"/>
<comment type="caution">
    <text evidence="2">The sequence shown here is derived from an EMBL/GenBank/DDBJ whole genome shotgun (WGS) entry which is preliminary data.</text>
</comment>
<protein>
    <submittedName>
        <fullName evidence="2">Uncharacterized protein</fullName>
    </submittedName>
</protein>
<proteinExistence type="predicted"/>
<dbReference type="Proteomes" id="UP000299102">
    <property type="component" value="Unassembled WGS sequence"/>
</dbReference>
<name>A0A4C1WXT0_EUMVA</name>
<keyword evidence="1" id="KW-1133">Transmembrane helix</keyword>
<keyword evidence="1" id="KW-0472">Membrane</keyword>
<evidence type="ECO:0000313" key="3">
    <source>
        <dbReference type="Proteomes" id="UP000299102"/>
    </source>
</evidence>
<reference evidence="2 3" key="1">
    <citation type="journal article" date="2019" name="Commun. Biol.">
        <title>The bagworm genome reveals a unique fibroin gene that provides high tensile strength.</title>
        <authorList>
            <person name="Kono N."/>
            <person name="Nakamura H."/>
            <person name="Ohtoshi R."/>
            <person name="Tomita M."/>
            <person name="Numata K."/>
            <person name="Arakawa K."/>
        </authorList>
    </citation>
    <scope>NUCLEOTIDE SEQUENCE [LARGE SCALE GENOMIC DNA]</scope>
</reference>
<dbReference type="EMBL" id="BGZK01000670">
    <property type="protein sequence ID" value="GBP55482.1"/>
    <property type="molecule type" value="Genomic_DNA"/>
</dbReference>
<keyword evidence="1" id="KW-0812">Transmembrane</keyword>
<keyword evidence="3" id="KW-1185">Reference proteome</keyword>
<accession>A0A4C1WXT0</accession>
<feature type="transmembrane region" description="Helical" evidence="1">
    <location>
        <begin position="20"/>
        <end position="44"/>
    </location>
</feature>
<organism evidence="2 3">
    <name type="scientific">Eumeta variegata</name>
    <name type="common">Bagworm moth</name>
    <name type="synonym">Eumeta japonica</name>
    <dbReference type="NCBI Taxonomy" id="151549"/>
    <lineage>
        <taxon>Eukaryota</taxon>
        <taxon>Metazoa</taxon>
        <taxon>Ecdysozoa</taxon>
        <taxon>Arthropoda</taxon>
        <taxon>Hexapoda</taxon>
        <taxon>Insecta</taxon>
        <taxon>Pterygota</taxon>
        <taxon>Neoptera</taxon>
        <taxon>Endopterygota</taxon>
        <taxon>Lepidoptera</taxon>
        <taxon>Glossata</taxon>
        <taxon>Ditrysia</taxon>
        <taxon>Tineoidea</taxon>
        <taxon>Psychidae</taxon>
        <taxon>Oiketicinae</taxon>
        <taxon>Eumeta</taxon>
    </lineage>
</organism>
<evidence type="ECO:0000256" key="1">
    <source>
        <dbReference type="SAM" id="Phobius"/>
    </source>
</evidence>